<feature type="transmembrane region" description="Helical" evidence="7">
    <location>
        <begin position="112"/>
        <end position="135"/>
    </location>
</feature>
<dbReference type="AlphaFoldDB" id="A0A3D2XA14"/>
<evidence type="ECO:0000313" key="9">
    <source>
        <dbReference type="EMBL" id="HCL03567.1"/>
    </source>
</evidence>
<reference evidence="9 10" key="1">
    <citation type="journal article" date="2018" name="Nat. Biotechnol.">
        <title>A standardized bacterial taxonomy based on genome phylogeny substantially revises the tree of life.</title>
        <authorList>
            <person name="Parks D.H."/>
            <person name="Chuvochina M."/>
            <person name="Waite D.W."/>
            <person name="Rinke C."/>
            <person name="Skarshewski A."/>
            <person name="Chaumeil P.A."/>
            <person name="Hugenholtz P."/>
        </authorList>
    </citation>
    <scope>NUCLEOTIDE SEQUENCE [LARGE SCALE GENOMIC DNA]</scope>
    <source>
        <strain evidence="9">UBA11728</strain>
    </source>
</reference>
<proteinExistence type="inferred from homology"/>
<comment type="caution">
    <text evidence="9">The sequence shown here is derived from an EMBL/GenBank/DDBJ whole genome shotgun (WGS) entry which is preliminary data.</text>
</comment>
<evidence type="ECO:0000256" key="7">
    <source>
        <dbReference type="RuleBase" id="RU363032"/>
    </source>
</evidence>
<feature type="transmembrane region" description="Helical" evidence="7">
    <location>
        <begin position="12"/>
        <end position="34"/>
    </location>
</feature>
<evidence type="ECO:0000256" key="2">
    <source>
        <dbReference type="ARBA" id="ARBA00022448"/>
    </source>
</evidence>
<dbReference type="SUPFAM" id="SSF161098">
    <property type="entry name" value="MetI-like"/>
    <property type="match status" value="1"/>
</dbReference>
<evidence type="ECO:0000256" key="5">
    <source>
        <dbReference type="ARBA" id="ARBA00022989"/>
    </source>
</evidence>
<feature type="transmembrane region" description="Helical" evidence="7">
    <location>
        <begin position="81"/>
        <end position="100"/>
    </location>
</feature>
<keyword evidence="4 7" id="KW-0812">Transmembrane</keyword>
<keyword evidence="6 7" id="KW-0472">Membrane</keyword>
<evidence type="ECO:0000256" key="3">
    <source>
        <dbReference type="ARBA" id="ARBA00022475"/>
    </source>
</evidence>
<evidence type="ECO:0000259" key="8">
    <source>
        <dbReference type="PROSITE" id="PS50928"/>
    </source>
</evidence>
<comment type="similarity">
    <text evidence="7">Belongs to the binding-protein-dependent transport system permease family.</text>
</comment>
<dbReference type="GO" id="GO:0005886">
    <property type="term" value="C:plasma membrane"/>
    <property type="evidence" value="ECO:0007669"/>
    <property type="project" value="UniProtKB-SubCell"/>
</dbReference>
<dbReference type="PROSITE" id="PS50928">
    <property type="entry name" value="ABC_TM1"/>
    <property type="match status" value="1"/>
</dbReference>
<dbReference type="Gene3D" id="1.10.3720.10">
    <property type="entry name" value="MetI-like"/>
    <property type="match status" value="1"/>
</dbReference>
<keyword evidence="3" id="KW-1003">Cell membrane</keyword>
<keyword evidence="5 7" id="KW-1133">Transmembrane helix</keyword>
<evidence type="ECO:0000313" key="10">
    <source>
        <dbReference type="Proteomes" id="UP000262969"/>
    </source>
</evidence>
<feature type="transmembrane region" description="Helical" evidence="7">
    <location>
        <begin position="247"/>
        <end position="268"/>
    </location>
</feature>
<name>A0A3D2XA14_9FIRM</name>
<dbReference type="EMBL" id="DPVV01000479">
    <property type="protein sequence ID" value="HCL03567.1"/>
    <property type="molecule type" value="Genomic_DNA"/>
</dbReference>
<feature type="domain" description="ABC transmembrane type-1" evidence="8">
    <location>
        <begin position="77"/>
        <end position="268"/>
    </location>
</feature>
<dbReference type="Proteomes" id="UP000262969">
    <property type="component" value="Unassembled WGS sequence"/>
</dbReference>
<sequence>MMGLKFRRQIGKVLYHTFVLCFGFVMVYPVLWMITGSLKNNVEILNGSLSLIPPNWRWENFANGWKGFGGITFATFFKNSFIVTVIATFATVVSSACVAYSFARIKYRGRKVLFTAMLCTMMIPGQIILIPQYIIYNKLGMVGSIIPLVLPHFFGQAFFIYQMMQFMAGIPRELDEAATIDGCSKYTIFSRVILPLLKPALVTTVIIQFYWKWDDFMGPLIYLNKPQDYTVSIAIKLFADASSTTDYGAMFAMSTLSLIPVFIIFLFFNKYLVEGISTSGLKG</sequence>
<dbReference type="InterPro" id="IPR000515">
    <property type="entry name" value="MetI-like"/>
</dbReference>
<dbReference type="Pfam" id="PF00528">
    <property type="entry name" value="BPD_transp_1"/>
    <property type="match status" value="1"/>
</dbReference>
<comment type="subcellular location">
    <subcellularLocation>
        <location evidence="1 7">Cell membrane</location>
        <topology evidence="1 7">Multi-pass membrane protein</topology>
    </subcellularLocation>
</comment>
<organism evidence="9 10">
    <name type="scientific">Lachnoclostridium phytofermentans</name>
    <dbReference type="NCBI Taxonomy" id="66219"/>
    <lineage>
        <taxon>Bacteria</taxon>
        <taxon>Bacillati</taxon>
        <taxon>Bacillota</taxon>
        <taxon>Clostridia</taxon>
        <taxon>Lachnospirales</taxon>
        <taxon>Lachnospiraceae</taxon>
    </lineage>
</organism>
<accession>A0A3D2XA14</accession>
<keyword evidence="2 7" id="KW-0813">Transport</keyword>
<dbReference type="GO" id="GO:0055085">
    <property type="term" value="P:transmembrane transport"/>
    <property type="evidence" value="ECO:0007669"/>
    <property type="project" value="InterPro"/>
</dbReference>
<evidence type="ECO:0000256" key="1">
    <source>
        <dbReference type="ARBA" id="ARBA00004651"/>
    </source>
</evidence>
<evidence type="ECO:0000256" key="6">
    <source>
        <dbReference type="ARBA" id="ARBA00023136"/>
    </source>
</evidence>
<evidence type="ECO:0000256" key="4">
    <source>
        <dbReference type="ARBA" id="ARBA00022692"/>
    </source>
</evidence>
<dbReference type="PANTHER" id="PTHR43744:SF6">
    <property type="entry name" value="ABC TRANSPORTER PERMEASE PROTEIN YESQ-RELATED"/>
    <property type="match status" value="1"/>
</dbReference>
<dbReference type="InterPro" id="IPR035906">
    <property type="entry name" value="MetI-like_sf"/>
</dbReference>
<gene>
    <name evidence="9" type="ORF">DHW61_14355</name>
</gene>
<protein>
    <submittedName>
        <fullName evidence="9">ABC transporter permease</fullName>
    </submittedName>
</protein>
<dbReference type="PANTHER" id="PTHR43744">
    <property type="entry name" value="ABC TRANSPORTER PERMEASE PROTEIN MG189-RELATED-RELATED"/>
    <property type="match status" value="1"/>
</dbReference>
<feature type="transmembrane region" description="Helical" evidence="7">
    <location>
        <begin position="192"/>
        <end position="211"/>
    </location>
</feature>
<feature type="transmembrane region" description="Helical" evidence="7">
    <location>
        <begin position="141"/>
        <end position="161"/>
    </location>
</feature>
<dbReference type="CDD" id="cd06261">
    <property type="entry name" value="TM_PBP2"/>
    <property type="match status" value="1"/>
</dbReference>